<feature type="region of interest" description="Disordered" evidence="9">
    <location>
        <begin position="165"/>
        <end position="189"/>
    </location>
</feature>
<evidence type="ECO:0000256" key="3">
    <source>
        <dbReference type="ARBA" id="ARBA00010432"/>
    </source>
</evidence>
<comment type="similarity">
    <text evidence="3">Belongs to the MVB12 family.</text>
</comment>
<dbReference type="GO" id="GO:0032510">
    <property type="term" value="P:endosome to lysosome transport via multivesicular body sorting pathway"/>
    <property type="evidence" value="ECO:0007669"/>
    <property type="project" value="TreeGrafter"/>
</dbReference>
<reference evidence="10" key="1">
    <citation type="submission" date="2021-12" db="EMBL/GenBank/DDBJ databases">
        <authorList>
            <person name="King R."/>
        </authorList>
    </citation>
    <scope>NUCLEOTIDE SEQUENCE</scope>
</reference>
<dbReference type="GO" id="GO:0015031">
    <property type="term" value="P:protein transport"/>
    <property type="evidence" value="ECO:0007669"/>
    <property type="project" value="UniProtKB-KW"/>
</dbReference>
<accession>A0A9P0FE63</accession>
<keyword evidence="11" id="KW-1185">Reference proteome</keyword>
<keyword evidence="7" id="KW-0472">Membrane</keyword>
<evidence type="ECO:0008006" key="12">
    <source>
        <dbReference type="Google" id="ProtNLM"/>
    </source>
</evidence>
<sequence length="288" mass="32063">MLKSSIQNKILKELPDDRPVTSIVIIENLEKCPRGFYPISRTYDQDQDADLRESSIFKSSSARYLCLSKSEGIPNFVIQEILVVAEKASPPKGFSLLNRTADTEQKPWRKKQICYRLVNRKDIKTAITDIIVCSRLKKAPAGFSFAGELNGITICYKMGNVQDSHANGDTGPTPPERPPRTVPISPSNPSMYPTIANNDDHDYEILMPPSGPTRPAPKPPAPTVQHQNSTHTLNSCFGGLEGVPFIVNPKFITTAGNDKPQHPIIKAKTLQQIMKEYDYPFSVERSLI</sequence>
<dbReference type="PANTHER" id="PTHR31612:SF2">
    <property type="entry name" value="MULTIVESICULAR BODY SUBUNIT 12A"/>
    <property type="match status" value="1"/>
</dbReference>
<dbReference type="GO" id="GO:0046755">
    <property type="term" value="P:viral budding"/>
    <property type="evidence" value="ECO:0007669"/>
    <property type="project" value="TreeGrafter"/>
</dbReference>
<comment type="subcellular location">
    <subcellularLocation>
        <location evidence="2">Endosome membrane</location>
        <topology evidence="2">Peripheral membrane protein</topology>
    </subcellularLocation>
    <subcellularLocation>
        <location evidence="1">Late endosome membrane</location>
    </subcellularLocation>
</comment>
<name>A0A9P0FE63_BRAAE</name>
<comment type="function">
    <text evidence="8">Component of the ESCRT-I complex, a regulator of vesicular trafficking process. Required for the sorting of endocytic ubiquitinated cargos into multivesicular bodies.</text>
</comment>
<evidence type="ECO:0000256" key="7">
    <source>
        <dbReference type="ARBA" id="ARBA00023136"/>
    </source>
</evidence>
<keyword evidence="5" id="KW-0967">Endosome</keyword>
<dbReference type="GO" id="GO:0019075">
    <property type="term" value="P:virus maturation"/>
    <property type="evidence" value="ECO:0007669"/>
    <property type="project" value="TreeGrafter"/>
</dbReference>
<dbReference type="AlphaFoldDB" id="A0A9P0FE63"/>
<dbReference type="Gene3D" id="2.100.10.50">
    <property type="match status" value="1"/>
</dbReference>
<dbReference type="GO" id="GO:0042058">
    <property type="term" value="P:regulation of epidermal growth factor receptor signaling pathway"/>
    <property type="evidence" value="ECO:0007669"/>
    <property type="project" value="TreeGrafter"/>
</dbReference>
<evidence type="ECO:0000313" key="10">
    <source>
        <dbReference type="EMBL" id="CAH0552706.1"/>
    </source>
</evidence>
<evidence type="ECO:0000313" key="11">
    <source>
        <dbReference type="Proteomes" id="UP001154078"/>
    </source>
</evidence>
<dbReference type="PANTHER" id="PTHR31612">
    <property type="entry name" value="MULTIVESICULAR BODY SUBUNIT 12A"/>
    <property type="match status" value="1"/>
</dbReference>
<dbReference type="GO" id="GO:0005829">
    <property type="term" value="C:cytosol"/>
    <property type="evidence" value="ECO:0007669"/>
    <property type="project" value="TreeGrafter"/>
</dbReference>
<proteinExistence type="inferred from homology"/>
<dbReference type="InterPro" id="IPR018798">
    <property type="entry name" value="MVB12A/B"/>
</dbReference>
<dbReference type="GO" id="GO:0000813">
    <property type="term" value="C:ESCRT I complex"/>
    <property type="evidence" value="ECO:0007669"/>
    <property type="project" value="InterPro"/>
</dbReference>
<organism evidence="10 11">
    <name type="scientific">Brassicogethes aeneus</name>
    <name type="common">Rape pollen beetle</name>
    <name type="synonym">Meligethes aeneus</name>
    <dbReference type="NCBI Taxonomy" id="1431903"/>
    <lineage>
        <taxon>Eukaryota</taxon>
        <taxon>Metazoa</taxon>
        <taxon>Ecdysozoa</taxon>
        <taxon>Arthropoda</taxon>
        <taxon>Hexapoda</taxon>
        <taxon>Insecta</taxon>
        <taxon>Pterygota</taxon>
        <taxon>Neoptera</taxon>
        <taxon>Endopterygota</taxon>
        <taxon>Coleoptera</taxon>
        <taxon>Polyphaga</taxon>
        <taxon>Cucujiformia</taxon>
        <taxon>Nitidulidae</taxon>
        <taxon>Meligethinae</taxon>
        <taxon>Brassicogethes</taxon>
    </lineage>
</organism>
<dbReference type="OrthoDB" id="6021306at2759"/>
<evidence type="ECO:0000256" key="5">
    <source>
        <dbReference type="ARBA" id="ARBA00022753"/>
    </source>
</evidence>
<protein>
    <recommendedName>
        <fullName evidence="12">ESCRT-I complex subunit MVB12A</fullName>
    </recommendedName>
</protein>
<keyword evidence="6" id="KW-0653">Protein transport</keyword>
<evidence type="ECO:0000256" key="4">
    <source>
        <dbReference type="ARBA" id="ARBA00022448"/>
    </source>
</evidence>
<dbReference type="InterPro" id="IPR040335">
    <property type="entry name" value="MVB12A"/>
</dbReference>
<keyword evidence="4" id="KW-0813">Transport</keyword>
<dbReference type="GO" id="GO:0032801">
    <property type="term" value="P:receptor catabolic process"/>
    <property type="evidence" value="ECO:0007669"/>
    <property type="project" value="TreeGrafter"/>
</dbReference>
<dbReference type="EMBL" id="OV121134">
    <property type="protein sequence ID" value="CAH0552706.1"/>
    <property type="molecule type" value="Genomic_DNA"/>
</dbReference>
<dbReference type="GO" id="GO:0031902">
    <property type="term" value="C:late endosome membrane"/>
    <property type="evidence" value="ECO:0007669"/>
    <property type="project" value="UniProtKB-SubCell"/>
</dbReference>
<evidence type="ECO:0000256" key="9">
    <source>
        <dbReference type="SAM" id="MobiDB-lite"/>
    </source>
</evidence>
<evidence type="ECO:0000256" key="8">
    <source>
        <dbReference type="ARBA" id="ARBA00053101"/>
    </source>
</evidence>
<evidence type="ECO:0000256" key="2">
    <source>
        <dbReference type="ARBA" id="ARBA00004481"/>
    </source>
</evidence>
<dbReference type="FunFam" id="2.100.10.50:FF:000002">
    <property type="entry name" value="Multivesicular body subunit 12B"/>
    <property type="match status" value="1"/>
</dbReference>
<evidence type="ECO:0000256" key="1">
    <source>
        <dbReference type="ARBA" id="ARBA00004414"/>
    </source>
</evidence>
<gene>
    <name evidence="10" type="ORF">MELIAE_LOCUS4869</name>
</gene>
<evidence type="ECO:0000256" key="6">
    <source>
        <dbReference type="ARBA" id="ARBA00022927"/>
    </source>
</evidence>
<dbReference type="Pfam" id="PF10240">
    <property type="entry name" value="DUF2464"/>
    <property type="match status" value="1"/>
</dbReference>
<dbReference type="Proteomes" id="UP001154078">
    <property type="component" value="Chromosome 3"/>
</dbReference>